<dbReference type="OrthoDB" id="1401444at2"/>
<organism evidence="3 4">
    <name type="scientific">Microscilla marina ATCC 23134</name>
    <dbReference type="NCBI Taxonomy" id="313606"/>
    <lineage>
        <taxon>Bacteria</taxon>
        <taxon>Pseudomonadati</taxon>
        <taxon>Bacteroidota</taxon>
        <taxon>Cytophagia</taxon>
        <taxon>Cytophagales</taxon>
        <taxon>Microscillaceae</taxon>
        <taxon>Microscilla</taxon>
    </lineage>
</organism>
<reference evidence="3 4" key="1">
    <citation type="submission" date="2007-01" db="EMBL/GenBank/DDBJ databases">
        <authorList>
            <person name="Haygood M."/>
            <person name="Podell S."/>
            <person name="Anderson C."/>
            <person name="Hopkinson B."/>
            <person name="Roe K."/>
            <person name="Barbeau K."/>
            <person name="Gaasterland T."/>
            <person name="Ferriera S."/>
            <person name="Johnson J."/>
            <person name="Kravitz S."/>
            <person name="Beeson K."/>
            <person name="Sutton G."/>
            <person name="Rogers Y.-H."/>
            <person name="Friedman R."/>
            <person name="Frazier M."/>
            <person name="Venter J.C."/>
        </authorList>
    </citation>
    <scope>NUCLEOTIDE SEQUENCE [LARGE SCALE GENOMIC DNA]</scope>
    <source>
        <strain evidence="3 4">ATCC 23134</strain>
    </source>
</reference>
<feature type="domain" description="Proline dehydrogenase" evidence="2">
    <location>
        <begin position="88"/>
        <end position="385"/>
    </location>
</feature>
<dbReference type="EC" id="1.5.3.-" evidence="3"/>
<dbReference type="PANTHER" id="PTHR13914">
    <property type="entry name" value="PROLINE OXIDASE"/>
    <property type="match status" value="1"/>
</dbReference>
<dbReference type="eggNOG" id="COG0506">
    <property type="taxonomic scope" value="Bacteria"/>
</dbReference>
<name>A1ZGP9_MICM2</name>
<dbReference type="Gene3D" id="3.20.20.220">
    <property type="match status" value="1"/>
</dbReference>
<evidence type="ECO:0000313" key="4">
    <source>
        <dbReference type="Proteomes" id="UP000004095"/>
    </source>
</evidence>
<dbReference type="Proteomes" id="UP000004095">
    <property type="component" value="Unassembled WGS sequence"/>
</dbReference>
<dbReference type="SUPFAM" id="SSF51730">
    <property type="entry name" value="FAD-linked oxidoreductase"/>
    <property type="match status" value="1"/>
</dbReference>
<dbReference type="GO" id="GO:0071949">
    <property type="term" value="F:FAD binding"/>
    <property type="evidence" value="ECO:0007669"/>
    <property type="project" value="TreeGrafter"/>
</dbReference>
<proteinExistence type="predicted"/>
<dbReference type="RefSeq" id="WP_002695004.1">
    <property type="nucleotide sequence ID" value="NZ_AAWS01000006.1"/>
</dbReference>
<dbReference type="GO" id="GO:0010133">
    <property type="term" value="P:L-proline catabolic process to L-glutamate"/>
    <property type="evidence" value="ECO:0007669"/>
    <property type="project" value="TreeGrafter"/>
</dbReference>
<sequence length="402" mass="45818">MTNYPNTNEAHTNQLSFDNTAIAFASKSTKELQLMKRAFTLMQSPWLVRNGTRFIDHTLHLKLVRGIVKNSLYKVFCGGETLQDCQSFIEKLYASKVHTMLGYSVESKTNDTEYDKTTAEIIRYIKFAAPQDALPFAAFKLSALASVHLLAKIHNGEKLSDTDQYAWHKVKDRVDSICAAGYEHHIKILIDAEESWIQDPIDELAQAMMAQYNQGRVVVYNTYQMYLQRGFTFLKNSLALAKQGNYLLGVKLVRGAYVVKEQQQAEKPRHTNLLNPDKATTDQMFDDAATFCLENIEHLALFAGTHNETSCYHIARLCQQMNIAPNNPRVFFGQLYGMSDHITYNLAKTGFNAVKYVPYGKVREVMPYLFRRAQENTAITGQSNRELELIKKELKRRKAAGI</sequence>
<dbReference type="PANTHER" id="PTHR13914:SF0">
    <property type="entry name" value="PROLINE DEHYDROGENASE 1, MITOCHONDRIAL"/>
    <property type="match status" value="1"/>
</dbReference>
<evidence type="ECO:0000256" key="1">
    <source>
        <dbReference type="ARBA" id="ARBA00023002"/>
    </source>
</evidence>
<dbReference type="InterPro" id="IPR002872">
    <property type="entry name" value="Proline_DH_dom"/>
</dbReference>
<protein>
    <submittedName>
        <fullName evidence="3">Proline oxidase, putative</fullName>
        <ecNumber evidence="3">1.5.3.-</ecNumber>
    </submittedName>
</protein>
<keyword evidence="1 3" id="KW-0560">Oxidoreductase</keyword>
<accession>A1ZGP9</accession>
<dbReference type="EMBL" id="AAWS01000006">
    <property type="protein sequence ID" value="EAY30666.1"/>
    <property type="molecule type" value="Genomic_DNA"/>
</dbReference>
<dbReference type="GO" id="GO:0004657">
    <property type="term" value="F:proline dehydrogenase activity"/>
    <property type="evidence" value="ECO:0007669"/>
    <property type="project" value="InterPro"/>
</dbReference>
<gene>
    <name evidence="3" type="ORF">M23134_03304</name>
</gene>
<dbReference type="Pfam" id="PF01619">
    <property type="entry name" value="Pro_dh"/>
    <property type="match status" value="1"/>
</dbReference>
<dbReference type="InterPro" id="IPR015659">
    <property type="entry name" value="Proline_oxidase"/>
</dbReference>
<evidence type="ECO:0000259" key="2">
    <source>
        <dbReference type="Pfam" id="PF01619"/>
    </source>
</evidence>
<dbReference type="AlphaFoldDB" id="A1ZGP9"/>
<evidence type="ECO:0000313" key="3">
    <source>
        <dbReference type="EMBL" id="EAY30666.1"/>
    </source>
</evidence>
<dbReference type="InterPro" id="IPR029041">
    <property type="entry name" value="FAD-linked_oxidoreductase-like"/>
</dbReference>
<comment type="caution">
    <text evidence="3">The sequence shown here is derived from an EMBL/GenBank/DDBJ whole genome shotgun (WGS) entry which is preliminary data.</text>
</comment>
<keyword evidence="4" id="KW-1185">Reference proteome</keyword>